<protein>
    <submittedName>
        <fullName evidence="1">Uncharacterized protein</fullName>
    </submittedName>
</protein>
<dbReference type="AlphaFoldDB" id="A0A6D0V213"/>
<gene>
    <name evidence="1" type="ORF">GUC01_22610</name>
</gene>
<comment type="caution">
    <text evidence="1">The sequence shown here is derived from an EMBL/GenBank/DDBJ whole genome shotgun (WGS) entry which is preliminary data.</text>
</comment>
<reference evidence="1 2" key="1">
    <citation type="journal article" date="2019" name="Nat. Med.">
        <title>A library of human gut bacterial isolates paired with longitudinal multiomics data enables mechanistic microbiome research.</title>
        <authorList>
            <person name="Poyet M."/>
            <person name="Groussin M."/>
            <person name="Gibbons S.M."/>
            <person name="Avila-Pacheco J."/>
            <person name="Jiang X."/>
            <person name="Kearney S.M."/>
            <person name="Perrotta A.R."/>
            <person name="Berdy B."/>
            <person name="Zhao S."/>
            <person name="Lieberman T.D."/>
            <person name="Swanson P.K."/>
            <person name="Smith M."/>
            <person name="Roesemann S."/>
            <person name="Alexander J.E."/>
            <person name="Rich S.A."/>
            <person name="Livny J."/>
            <person name="Vlamakis H."/>
            <person name="Clish C."/>
            <person name="Bullock K."/>
            <person name="Deik A."/>
            <person name="Scott J."/>
            <person name="Pierce K.A."/>
            <person name="Xavier R.J."/>
            <person name="Alm E.J."/>
        </authorList>
    </citation>
    <scope>NUCLEOTIDE SEQUENCE [LARGE SCALE GENOMIC DNA]</scope>
    <source>
        <strain evidence="1 2">BIOML-A112</strain>
    </source>
</reference>
<accession>A0A6D0V213</accession>
<evidence type="ECO:0000313" key="1">
    <source>
        <dbReference type="EMBL" id="NAG21779.1"/>
    </source>
</evidence>
<dbReference type="Proteomes" id="UP000475070">
    <property type="component" value="Unassembled WGS sequence"/>
</dbReference>
<organism evidence="1 2">
    <name type="scientific">Escherichia coli</name>
    <dbReference type="NCBI Taxonomy" id="562"/>
    <lineage>
        <taxon>Bacteria</taxon>
        <taxon>Pseudomonadati</taxon>
        <taxon>Pseudomonadota</taxon>
        <taxon>Gammaproteobacteria</taxon>
        <taxon>Enterobacterales</taxon>
        <taxon>Enterobacteriaceae</taxon>
        <taxon>Escherichia</taxon>
    </lineage>
</organism>
<evidence type="ECO:0000313" key="2">
    <source>
        <dbReference type="Proteomes" id="UP000475070"/>
    </source>
</evidence>
<sequence length="137" mass="15535">MLCMSVFILQGCSDAKHLKKASVINTNTNANTNTNTNTNADIDIQGVDSEQYQYLKQCLKNASVLANLNERYKTTLKEVHFLINEAKSYAASNVSGYVQKTITPLFEYKINYKCNDIEQLLIEEYNRKIQSTPVKAQ</sequence>
<dbReference type="EMBL" id="WXKQ01000026">
    <property type="protein sequence ID" value="NAG21779.1"/>
    <property type="molecule type" value="Genomic_DNA"/>
</dbReference>
<proteinExistence type="predicted"/>
<name>A0A6D0V213_ECOLX</name>